<dbReference type="InterPro" id="IPR004843">
    <property type="entry name" value="Calcineurin-like_PHP"/>
</dbReference>
<evidence type="ECO:0000259" key="1">
    <source>
        <dbReference type="Pfam" id="PF00149"/>
    </source>
</evidence>
<dbReference type="SUPFAM" id="SSF56300">
    <property type="entry name" value="Metallo-dependent phosphatases"/>
    <property type="match status" value="1"/>
</dbReference>
<protein>
    <recommendedName>
        <fullName evidence="1">Calcineurin-like phosphoesterase domain-containing protein</fullName>
    </recommendedName>
</protein>
<proteinExistence type="predicted"/>
<organism evidence="2 3">
    <name type="scientific">Conyzicola nivalis</name>
    <dbReference type="NCBI Taxonomy" id="1477021"/>
    <lineage>
        <taxon>Bacteria</taxon>
        <taxon>Bacillati</taxon>
        <taxon>Actinomycetota</taxon>
        <taxon>Actinomycetes</taxon>
        <taxon>Micrococcales</taxon>
        <taxon>Microbacteriaceae</taxon>
        <taxon>Conyzicola</taxon>
    </lineage>
</organism>
<comment type="caution">
    <text evidence="2">The sequence shown here is derived from an EMBL/GenBank/DDBJ whole genome shotgun (WGS) entry which is preliminary data.</text>
</comment>
<name>A0ABV2QKR5_9MICO</name>
<dbReference type="Gene3D" id="3.60.21.10">
    <property type="match status" value="1"/>
</dbReference>
<reference evidence="2 3" key="1">
    <citation type="submission" date="2024-06" db="EMBL/GenBank/DDBJ databases">
        <title>Sorghum-associated microbial communities from plants grown in Nebraska, USA.</title>
        <authorList>
            <person name="Schachtman D."/>
        </authorList>
    </citation>
    <scope>NUCLEOTIDE SEQUENCE [LARGE SCALE GENOMIC DNA]</scope>
    <source>
        <strain evidence="2 3">2857</strain>
    </source>
</reference>
<evidence type="ECO:0000313" key="3">
    <source>
        <dbReference type="Proteomes" id="UP001549257"/>
    </source>
</evidence>
<dbReference type="Proteomes" id="UP001549257">
    <property type="component" value="Unassembled WGS sequence"/>
</dbReference>
<evidence type="ECO:0000313" key="2">
    <source>
        <dbReference type="EMBL" id="MET4581575.1"/>
    </source>
</evidence>
<accession>A0ABV2QKR5</accession>
<feature type="domain" description="Calcineurin-like phosphoesterase" evidence="1">
    <location>
        <begin position="15"/>
        <end position="226"/>
    </location>
</feature>
<dbReference type="Pfam" id="PF00149">
    <property type="entry name" value="Metallophos"/>
    <property type="match status" value="1"/>
</dbReference>
<dbReference type="CDD" id="cd00838">
    <property type="entry name" value="MPP_superfamily"/>
    <property type="match status" value="1"/>
</dbReference>
<dbReference type="InterPro" id="IPR029052">
    <property type="entry name" value="Metallo-depent_PP-like"/>
</dbReference>
<sequence>MISQRMGVASEETYVAIAGDWHSNINWVGIAIPSIARDAPGVKTILHLGDFGIGTGARDRKFLEAVDYWCAKAGISRVLVTPGNHEDWARLENAFAAQPGVPVSLSSIVAVLPRGYRFDIGTRTFMSFGGAASVDFEMRLAGVNWFSREMPTQKDVDLAVRDGSADVLLTHETIDGGTSATETILNRNPLGFSPDALDYSRQSRALVTGVWKAISPTLLFHGHMHAADEIALSSGQRVISLGRDGQTRNLGLLELATLDWQWLEAAPVAAPVRRTRDWETQFLIRPSDEMGGEGS</sequence>
<gene>
    <name evidence="2" type="ORF">ABIE21_001065</name>
</gene>
<keyword evidence="3" id="KW-1185">Reference proteome</keyword>
<dbReference type="EMBL" id="JBEPSJ010000001">
    <property type="protein sequence ID" value="MET4581575.1"/>
    <property type="molecule type" value="Genomic_DNA"/>
</dbReference>
<dbReference type="RefSeq" id="WP_354023742.1">
    <property type="nucleotide sequence ID" value="NZ_JBEPSJ010000001.1"/>
</dbReference>